<dbReference type="AlphaFoldDB" id="A0A4Z0ABM0"/>
<gene>
    <name evidence="7" type="ORF">EWM64_g1011</name>
</gene>
<keyword evidence="8" id="KW-1185">Reference proteome</keyword>
<evidence type="ECO:0000313" key="8">
    <source>
        <dbReference type="Proteomes" id="UP000298061"/>
    </source>
</evidence>
<feature type="domain" description="FAD dependent oxidoreductase" evidence="6">
    <location>
        <begin position="22"/>
        <end position="396"/>
    </location>
</feature>
<name>A0A4Z0ABM0_9AGAM</name>
<dbReference type="SUPFAM" id="SSF51905">
    <property type="entry name" value="FAD/NAD(P)-binding domain"/>
    <property type="match status" value="1"/>
</dbReference>
<reference evidence="7 8" key="1">
    <citation type="submission" date="2019-02" db="EMBL/GenBank/DDBJ databases">
        <title>Genome sequencing of the rare red list fungi Hericium alpestre (H. flagellum).</title>
        <authorList>
            <person name="Buettner E."/>
            <person name="Kellner H."/>
        </authorList>
    </citation>
    <scope>NUCLEOTIDE SEQUENCE [LARGE SCALE GENOMIC DNA]</scope>
    <source>
        <strain evidence="7 8">DSM 108284</strain>
    </source>
</reference>
<evidence type="ECO:0000256" key="2">
    <source>
        <dbReference type="ARBA" id="ARBA00010989"/>
    </source>
</evidence>
<proteinExistence type="inferred from homology"/>
<dbReference type="EMBL" id="SFCI01000061">
    <property type="protein sequence ID" value="TFY82998.1"/>
    <property type="molecule type" value="Genomic_DNA"/>
</dbReference>
<dbReference type="STRING" id="135208.A0A4Z0ABM0"/>
<evidence type="ECO:0000256" key="1">
    <source>
        <dbReference type="ARBA" id="ARBA00001974"/>
    </source>
</evidence>
<keyword evidence="5" id="KW-0560">Oxidoreductase</keyword>
<evidence type="ECO:0000256" key="5">
    <source>
        <dbReference type="ARBA" id="ARBA00023002"/>
    </source>
</evidence>
<dbReference type="PANTHER" id="PTHR10961">
    <property type="entry name" value="PEROXISOMAL SARCOSINE OXIDASE"/>
    <property type="match status" value="1"/>
</dbReference>
<comment type="cofactor">
    <cofactor evidence="1">
        <name>FAD</name>
        <dbReference type="ChEBI" id="CHEBI:57692"/>
    </cofactor>
</comment>
<evidence type="ECO:0000256" key="3">
    <source>
        <dbReference type="ARBA" id="ARBA00022630"/>
    </source>
</evidence>
<dbReference type="InterPro" id="IPR006076">
    <property type="entry name" value="FAD-dep_OxRdtase"/>
</dbReference>
<dbReference type="GO" id="GO:0004657">
    <property type="term" value="F:proline dehydrogenase activity"/>
    <property type="evidence" value="ECO:0007669"/>
    <property type="project" value="TreeGrafter"/>
</dbReference>
<dbReference type="PANTHER" id="PTHR10961:SF46">
    <property type="entry name" value="PEROXISOMAL SARCOSINE OXIDASE"/>
    <property type="match status" value="1"/>
</dbReference>
<keyword evidence="4" id="KW-0274">FAD</keyword>
<keyword evidence="3" id="KW-0285">Flavoprotein</keyword>
<comment type="caution">
    <text evidence="7">The sequence shown here is derived from an EMBL/GenBank/DDBJ whole genome shotgun (WGS) entry which is preliminary data.</text>
</comment>
<evidence type="ECO:0000313" key="7">
    <source>
        <dbReference type="EMBL" id="TFY82998.1"/>
    </source>
</evidence>
<sequence>SYKEIGSQRTHGMTTIGRPGDKILIVGAGCFGISTAYHLLKRGFTNVTVIDRSEVLPAPDAASTDINKLVRTSYSDSFYSQLAHKAIQAWKNEDMWGDTYRESGILVLGSGGASYADKSYLNDVALGSRITILENTESVRAIFPSDVKTGAFVNGPGYLNLDGGWARAAEGVRRMTSAVVSFGGIVLPGRSAASLVMEEQKVVGIRCSNGEIITGDIVVLATGAWTASTFGNLNVGDKCLATGQSVVTIQLTSAEAERYRQCPAMVDFSSGFYIFPPDDMDVIKMAVHDAGYTHYASGQSESGEHASTPRTILSHGQDGLRIPRTAISKIRRFLHSVYPDLAEKPFASTRLCWYTDSPDGDWIVGSHPSHPGLILATAGSGHAYKFLPVLGELVADAIEGKLEPEVAKKFTIGRQFSSTDDSRINRTTVKNLTVDEFCEPEDLLPLPN</sequence>
<comment type="similarity">
    <text evidence="2">Belongs to the MSOX/MTOX family.</text>
</comment>
<dbReference type="GO" id="GO:0050031">
    <property type="term" value="F:L-pipecolate oxidase activity"/>
    <property type="evidence" value="ECO:0007669"/>
    <property type="project" value="TreeGrafter"/>
</dbReference>
<evidence type="ECO:0000259" key="6">
    <source>
        <dbReference type="Pfam" id="PF01266"/>
    </source>
</evidence>
<organism evidence="7 8">
    <name type="scientific">Hericium alpestre</name>
    <dbReference type="NCBI Taxonomy" id="135208"/>
    <lineage>
        <taxon>Eukaryota</taxon>
        <taxon>Fungi</taxon>
        <taxon>Dikarya</taxon>
        <taxon>Basidiomycota</taxon>
        <taxon>Agaricomycotina</taxon>
        <taxon>Agaricomycetes</taxon>
        <taxon>Russulales</taxon>
        <taxon>Hericiaceae</taxon>
        <taxon>Hericium</taxon>
    </lineage>
</organism>
<dbReference type="Gene3D" id="3.50.50.60">
    <property type="entry name" value="FAD/NAD(P)-binding domain"/>
    <property type="match status" value="1"/>
</dbReference>
<dbReference type="Pfam" id="PF01266">
    <property type="entry name" value="DAO"/>
    <property type="match status" value="1"/>
</dbReference>
<evidence type="ECO:0000256" key="4">
    <source>
        <dbReference type="ARBA" id="ARBA00022827"/>
    </source>
</evidence>
<dbReference type="InterPro" id="IPR036188">
    <property type="entry name" value="FAD/NAD-bd_sf"/>
</dbReference>
<accession>A0A4Z0ABM0</accession>
<dbReference type="GO" id="GO:0008115">
    <property type="term" value="F:sarcosine oxidase activity"/>
    <property type="evidence" value="ECO:0007669"/>
    <property type="project" value="TreeGrafter"/>
</dbReference>
<dbReference type="GO" id="GO:0050660">
    <property type="term" value="F:flavin adenine dinucleotide binding"/>
    <property type="evidence" value="ECO:0007669"/>
    <property type="project" value="InterPro"/>
</dbReference>
<dbReference type="OrthoDB" id="2219495at2759"/>
<protein>
    <recommendedName>
        <fullName evidence="6">FAD dependent oxidoreductase domain-containing protein</fullName>
    </recommendedName>
</protein>
<dbReference type="InterPro" id="IPR045170">
    <property type="entry name" value="MTOX"/>
</dbReference>
<feature type="non-terminal residue" evidence="7">
    <location>
        <position position="1"/>
    </location>
</feature>
<dbReference type="Proteomes" id="UP000298061">
    <property type="component" value="Unassembled WGS sequence"/>
</dbReference>
<dbReference type="Gene3D" id="3.30.9.10">
    <property type="entry name" value="D-Amino Acid Oxidase, subunit A, domain 2"/>
    <property type="match status" value="1"/>
</dbReference>